<dbReference type="EMBL" id="FR824166">
    <property type="protein sequence ID" value="CCA21410.1"/>
    <property type="molecule type" value="Genomic_DNA"/>
</dbReference>
<evidence type="ECO:0000256" key="7">
    <source>
        <dbReference type="ARBA" id="ARBA00022794"/>
    </source>
</evidence>
<keyword evidence="6" id="KW-0963">Cytoplasm</keyword>
<evidence type="ECO:0000256" key="6">
    <source>
        <dbReference type="ARBA" id="ARBA00022490"/>
    </source>
</evidence>
<comment type="subcellular location">
    <subcellularLocation>
        <location evidence="2">Cytoplasm</location>
        <location evidence="2">Cytoskeleton</location>
        <location evidence="2">Cilium basal body</location>
    </subcellularLocation>
    <subcellularLocation>
        <location evidence="1">Cytoplasm</location>
        <location evidence="1">Cytoskeleton</location>
        <location evidence="1">Microtubule organizing center</location>
        <location evidence="1">Centrosome</location>
        <location evidence="1">Centriole</location>
    </subcellularLocation>
    <subcellularLocation>
        <location evidence="3">Cytoplasm</location>
        <location evidence="3">Cytoskeleton</location>
        <location evidence="3">Spindle</location>
    </subcellularLocation>
</comment>
<dbReference type="AlphaFoldDB" id="F0WJG1"/>
<evidence type="ECO:0000256" key="2">
    <source>
        <dbReference type="ARBA" id="ARBA00004120"/>
    </source>
</evidence>
<keyword evidence="7" id="KW-0970">Cilium biogenesis/degradation</keyword>
<dbReference type="InterPro" id="IPR029412">
    <property type="entry name" value="CEP19"/>
</dbReference>
<dbReference type="GO" id="GO:0034454">
    <property type="term" value="P:microtubule anchoring at centrosome"/>
    <property type="evidence" value="ECO:0007669"/>
    <property type="project" value="TreeGrafter"/>
</dbReference>
<comment type="similarity">
    <text evidence="4">Belongs to the CEP19 family.</text>
</comment>
<evidence type="ECO:0000313" key="11">
    <source>
        <dbReference type="EMBL" id="CCA21410.1"/>
    </source>
</evidence>
<keyword evidence="10" id="KW-0966">Cell projection</keyword>
<dbReference type="GO" id="GO:0000922">
    <property type="term" value="C:spindle pole"/>
    <property type="evidence" value="ECO:0007669"/>
    <property type="project" value="TreeGrafter"/>
</dbReference>
<proteinExistence type="inferred from homology"/>
<evidence type="ECO:0000256" key="4">
    <source>
        <dbReference type="ARBA" id="ARBA00009371"/>
    </source>
</evidence>
<organism evidence="11">
    <name type="scientific">Albugo laibachii Nc14</name>
    <dbReference type="NCBI Taxonomy" id="890382"/>
    <lineage>
        <taxon>Eukaryota</taxon>
        <taxon>Sar</taxon>
        <taxon>Stramenopiles</taxon>
        <taxon>Oomycota</taxon>
        <taxon>Peronosporomycetes</taxon>
        <taxon>Albuginales</taxon>
        <taxon>Albuginaceae</taxon>
        <taxon>Albugo</taxon>
    </lineage>
</organism>
<reference evidence="11" key="2">
    <citation type="submission" date="2011-02" db="EMBL/GenBank/DDBJ databases">
        <authorList>
            <person name="MacLean D."/>
        </authorList>
    </citation>
    <scope>NUCLEOTIDE SEQUENCE</scope>
</reference>
<keyword evidence="9" id="KW-0206">Cytoskeleton</keyword>
<dbReference type="Pfam" id="PF14933">
    <property type="entry name" value="CEP19"/>
    <property type="match status" value="1"/>
</dbReference>
<evidence type="ECO:0000256" key="3">
    <source>
        <dbReference type="ARBA" id="ARBA00004186"/>
    </source>
</evidence>
<dbReference type="PANTHER" id="PTHR31539:SF1">
    <property type="entry name" value="CENTROSOMAL PROTEIN OF 19 KDA"/>
    <property type="match status" value="1"/>
</dbReference>
<dbReference type="GO" id="GO:0036064">
    <property type="term" value="C:ciliary basal body"/>
    <property type="evidence" value="ECO:0007669"/>
    <property type="project" value="TreeGrafter"/>
</dbReference>
<dbReference type="HOGENOM" id="CLU_1638722_0_0_1"/>
<name>F0WJG1_9STRA</name>
<evidence type="ECO:0000256" key="10">
    <source>
        <dbReference type="ARBA" id="ARBA00023273"/>
    </source>
</evidence>
<sequence length="169" mass="19391">MQIVTQRVALKYRPPMMVIEYSVSGGCGSKKLYHHDIPLEVPLRRIHDRSKSRNAEVDIATLADTLRLEHTHVCGNGQISTQQVIRMLKMLYDARVEKLHSDEERLGQLPPDLPQADYNNVSVAQLGQVKNRMDIAFQRSKLTPGDDNYVYDKRIVYDAVQTPSEWDDE</sequence>
<evidence type="ECO:0000256" key="5">
    <source>
        <dbReference type="ARBA" id="ARBA00022015"/>
    </source>
</evidence>
<dbReference type="GO" id="GO:0097712">
    <property type="term" value="P:vesicle targeting, trans-Golgi to periciliary membrane compartment"/>
    <property type="evidence" value="ECO:0007669"/>
    <property type="project" value="TreeGrafter"/>
</dbReference>
<evidence type="ECO:0000256" key="1">
    <source>
        <dbReference type="ARBA" id="ARBA00004114"/>
    </source>
</evidence>
<evidence type="ECO:0000256" key="9">
    <source>
        <dbReference type="ARBA" id="ARBA00023212"/>
    </source>
</evidence>
<evidence type="ECO:0000256" key="8">
    <source>
        <dbReference type="ARBA" id="ARBA00023069"/>
    </source>
</evidence>
<protein>
    <recommendedName>
        <fullName evidence="5">Centrosomal protein of 19 kDa</fullName>
    </recommendedName>
</protein>
<accession>F0WJG1</accession>
<dbReference type="GO" id="GO:0005814">
    <property type="term" value="C:centriole"/>
    <property type="evidence" value="ECO:0007669"/>
    <property type="project" value="UniProtKB-SubCell"/>
</dbReference>
<dbReference type="PANTHER" id="PTHR31539">
    <property type="entry name" value="CENTROSOMAL PROTEIN OF 19K CEP19"/>
    <property type="match status" value="1"/>
</dbReference>
<keyword evidence="8" id="KW-0969">Cilium</keyword>
<gene>
    <name evidence="11" type="primary">AlNc14C121G6690</name>
    <name evidence="11" type="ORF">ALNC14_075530</name>
</gene>
<reference evidence="11" key="1">
    <citation type="journal article" date="2011" name="PLoS Biol.">
        <title>Gene gain and loss during evolution of obligate parasitism in the white rust pathogen of Arabidopsis thaliana.</title>
        <authorList>
            <person name="Kemen E."/>
            <person name="Gardiner A."/>
            <person name="Schultz-Larsen T."/>
            <person name="Kemen A.C."/>
            <person name="Balmuth A.L."/>
            <person name="Robert-Seilaniantz A."/>
            <person name="Bailey K."/>
            <person name="Holub E."/>
            <person name="Studholme D.J."/>
            <person name="Maclean D."/>
            <person name="Jones J.D."/>
        </authorList>
    </citation>
    <scope>NUCLEOTIDE SEQUENCE</scope>
</reference>